<keyword evidence="2" id="KW-1185">Reference proteome</keyword>
<dbReference type="Proteomes" id="UP000199608">
    <property type="component" value="Unassembled WGS sequence"/>
</dbReference>
<evidence type="ECO:0000313" key="2">
    <source>
        <dbReference type="Proteomes" id="UP000199608"/>
    </source>
</evidence>
<organism evidence="1 2">
    <name type="scientific">Desulfobacula phenolica</name>
    <dbReference type="NCBI Taxonomy" id="90732"/>
    <lineage>
        <taxon>Bacteria</taxon>
        <taxon>Pseudomonadati</taxon>
        <taxon>Thermodesulfobacteriota</taxon>
        <taxon>Desulfobacteria</taxon>
        <taxon>Desulfobacterales</taxon>
        <taxon>Desulfobacteraceae</taxon>
        <taxon>Desulfobacula</taxon>
    </lineage>
</organism>
<protein>
    <submittedName>
        <fullName evidence="1">Uncharacterized protein</fullName>
    </submittedName>
</protein>
<dbReference type="RefSeq" id="WP_092237259.1">
    <property type="nucleotide sequence ID" value="NZ_FNLL01000013.1"/>
</dbReference>
<accession>A0A1H2JJS1</accession>
<dbReference type="AlphaFoldDB" id="A0A1H2JJS1"/>
<evidence type="ECO:0000313" key="1">
    <source>
        <dbReference type="EMBL" id="SDU56700.1"/>
    </source>
</evidence>
<name>A0A1H2JJS1_9BACT</name>
<proteinExistence type="predicted"/>
<sequence length="439" mass="50527">MKYNEKEKHLRVFINKSEYHSDNNCIEEFKEGVVSNEAKMRIKHVKEIFQNGFLNQLICDLRENKIVADIEKVSVTAQNSLNELVDSLTSQVGRALIGLSVMQLCVKSIVPKQNVRLHKGSSNRGSFSWVEGISMRTLDKNFVTPALRKYDLLRLNADGFMMTRSLAENYPYTYLYKANLRGARDQWLNLVEELEKEKTEPIESLKYLLSKLLNAASEFNDKTNDLIEMAQKKCKKFAEKNAVITLVEKHSESSDYAARLLEISMHSLMQAAVSTGAFGDVEVKPLSQMRSANKKHGNIGDIELLENNDIIESWDAKYGKGYLREEIEEAVEKLENHNYVETIGFVTTAAIDRTKEINKRIEEIENLYSVNFQVLTFSAWVSQIYKRCLSSNFTNEKDLSCKWVQIYCEYLGQKRREQAPIDEPCLDWVISLIQILKDI</sequence>
<dbReference type="EMBL" id="FNLL01000013">
    <property type="protein sequence ID" value="SDU56700.1"/>
    <property type="molecule type" value="Genomic_DNA"/>
</dbReference>
<gene>
    <name evidence="1" type="ORF">SAMN04487931_11328</name>
</gene>
<reference evidence="2" key="1">
    <citation type="submission" date="2016-10" db="EMBL/GenBank/DDBJ databases">
        <authorList>
            <person name="Varghese N."/>
            <person name="Submissions S."/>
        </authorList>
    </citation>
    <scope>NUCLEOTIDE SEQUENCE [LARGE SCALE GENOMIC DNA]</scope>
    <source>
        <strain evidence="2">DSM 3384</strain>
    </source>
</reference>